<evidence type="ECO:0000256" key="1">
    <source>
        <dbReference type="SAM" id="MobiDB-lite"/>
    </source>
</evidence>
<organism evidence="2 3">
    <name type="scientific">Lactuca saligna</name>
    <name type="common">Willowleaf lettuce</name>
    <dbReference type="NCBI Taxonomy" id="75948"/>
    <lineage>
        <taxon>Eukaryota</taxon>
        <taxon>Viridiplantae</taxon>
        <taxon>Streptophyta</taxon>
        <taxon>Embryophyta</taxon>
        <taxon>Tracheophyta</taxon>
        <taxon>Spermatophyta</taxon>
        <taxon>Magnoliopsida</taxon>
        <taxon>eudicotyledons</taxon>
        <taxon>Gunneridae</taxon>
        <taxon>Pentapetalae</taxon>
        <taxon>asterids</taxon>
        <taxon>campanulids</taxon>
        <taxon>Asterales</taxon>
        <taxon>Asteraceae</taxon>
        <taxon>Cichorioideae</taxon>
        <taxon>Cichorieae</taxon>
        <taxon>Lactucinae</taxon>
        <taxon>Lactuca</taxon>
    </lineage>
</organism>
<accession>A0AA35ZI31</accession>
<proteinExistence type="predicted"/>
<evidence type="ECO:0000313" key="3">
    <source>
        <dbReference type="Proteomes" id="UP001177003"/>
    </source>
</evidence>
<feature type="region of interest" description="Disordered" evidence="1">
    <location>
        <begin position="49"/>
        <end position="98"/>
    </location>
</feature>
<dbReference type="EMBL" id="OX465083">
    <property type="protein sequence ID" value="CAI9293010.1"/>
    <property type="molecule type" value="Genomic_DNA"/>
</dbReference>
<dbReference type="Proteomes" id="UP001177003">
    <property type="component" value="Chromosome 7"/>
</dbReference>
<reference evidence="2" key="1">
    <citation type="submission" date="2023-04" db="EMBL/GenBank/DDBJ databases">
        <authorList>
            <person name="Vijverberg K."/>
            <person name="Xiong W."/>
            <person name="Schranz E."/>
        </authorList>
    </citation>
    <scope>NUCLEOTIDE SEQUENCE</scope>
</reference>
<sequence length="98" mass="11039">MKMCFLTMSLSRINEEVIIIADNWVFKIDEDDEDAISSTVFETDEALEDSEIELENDTEQIPESENERSSSVDDVGDFLEGRATVSPGEMGNQHEMTS</sequence>
<protein>
    <submittedName>
        <fullName evidence="2">Uncharacterized protein</fullName>
    </submittedName>
</protein>
<dbReference type="AlphaFoldDB" id="A0AA35ZI31"/>
<name>A0AA35ZI31_LACSI</name>
<keyword evidence="3" id="KW-1185">Reference proteome</keyword>
<evidence type="ECO:0000313" key="2">
    <source>
        <dbReference type="EMBL" id="CAI9293010.1"/>
    </source>
</evidence>
<feature type="compositionally biased region" description="Acidic residues" evidence="1">
    <location>
        <begin position="49"/>
        <end position="64"/>
    </location>
</feature>
<gene>
    <name evidence="2" type="ORF">LSALG_LOCUS32044</name>
</gene>